<proteinExistence type="predicted"/>
<name>A0A3D8TVH3_9LIST</name>
<organism evidence="1 2">
    <name type="scientific">Listeria kieliensis</name>
    <dbReference type="NCBI Taxonomy" id="1621700"/>
    <lineage>
        <taxon>Bacteria</taxon>
        <taxon>Bacillati</taxon>
        <taxon>Bacillota</taxon>
        <taxon>Bacilli</taxon>
        <taxon>Bacillales</taxon>
        <taxon>Listeriaceae</taxon>
        <taxon>Listeria</taxon>
    </lineage>
</organism>
<keyword evidence="2" id="KW-1185">Reference proteome</keyword>
<dbReference type="Proteomes" id="UP000257055">
    <property type="component" value="Unassembled WGS sequence"/>
</dbReference>
<evidence type="ECO:0000313" key="1">
    <source>
        <dbReference type="EMBL" id="RDX03011.1"/>
    </source>
</evidence>
<evidence type="ECO:0000313" key="2">
    <source>
        <dbReference type="Proteomes" id="UP000257055"/>
    </source>
</evidence>
<reference evidence="2" key="1">
    <citation type="submission" date="2015-04" db="EMBL/GenBank/DDBJ databases">
        <authorList>
            <person name="Schardt J."/>
            <person name="Mueller-Herbst S."/>
            <person name="Scherer S."/>
            <person name="Huptas C."/>
        </authorList>
    </citation>
    <scope>NUCLEOTIDE SEQUENCE [LARGE SCALE GENOMIC DNA]</scope>
    <source>
        <strain evidence="2">Kiel-L1</strain>
    </source>
</reference>
<dbReference type="AlphaFoldDB" id="A0A3D8TVH3"/>
<comment type="caution">
    <text evidence="1">The sequence shown here is derived from an EMBL/GenBank/DDBJ whole genome shotgun (WGS) entry which is preliminary data.</text>
</comment>
<protein>
    <submittedName>
        <fullName evidence="1">Uncharacterized protein</fullName>
    </submittedName>
</protein>
<sequence>MLNLNNGELRIADDLVFYPGYTFDEFKQTSFYKGQDGIRLINLDGFQEIDEKKYVVNFFFRDGKIYVVSLINCDVDIPEGEEGKRKEIHDLILKQNGIESGTSYKWGEVVSEFDKRSNISSIDIYYAQ</sequence>
<dbReference type="EMBL" id="LARY01000001">
    <property type="protein sequence ID" value="RDX03011.1"/>
    <property type="molecule type" value="Genomic_DNA"/>
</dbReference>
<gene>
    <name evidence="1" type="ORF">UR08_01955</name>
</gene>
<accession>A0A3D8TVH3</accession>